<dbReference type="EC" id="1.6.5.3" evidence="6"/>
<dbReference type="GO" id="GO:0016651">
    <property type="term" value="F:oxidoreductase activity, acting on NAD(P)H"/>
    <property type="evidence" value="ECO:0007669"/>
    <property type="project" value="InterPro"/>
</dbReference>
<protein>
    <submittedName>
        <fullName evidence="6">NADH-ubiquinone oxidoreductase chain I</fullName>
        <ecNumber evidence="6">1.6.5.3</ecNumber>
    </submittedName>
</protein>
<evidence type="ECO:0000256" key="3">
    <source>
        <dbReference type="ARBA" id="ARBA00023004"/>
    </source>
</evidence>
<dbReference type="EMBL" id="UOEA01000040">
    <property type="protein sequence ID" value="VAV83433.1"/>
    <property type="molecule type" value="Genomic_DNA"/>
</dbReference>
<keyword evidence="3" id="KW-0408">Iron</keyword>
<dbReference type="Gene3D" id="3.30.70.3270">
    <property type="match status" value="1"/>
</dbReference>
<dbReference type="InterPro" id="IPR017896">
    <property type="entry name" value="4Fe4S_Fe-S-bd"/>
</dbReference>
<dbReference type="Pfam" id="PF12838">
    <property type="entry name" value="Fer4_7"/>
    <property type="match status" value="1"/>
</dbReference>
<proteinExistence type="inferred from homology"/>
<keyword evidence="4" id="KW-0411">Iron-sulfur</keyword>
<dbReference type="NCBIfam" id="TIGR01971">
    <property type="entry name" value="NuoI"/>
    <property type="match status" value="1"/>
</dbReference>
<evidence type="ECO:0000256" key="1">
    <source>
        <dbReference type="ARBA" id="ARBA00022485"/>
    </source>
</evidence>
<name>A0A3B0RFL5_9ZZZZ</name>
<evidence type="ECO:0000256" key="4">
    <source>
        <dbReference type="ARBA" id="ARBA00023014"/>
    </source>
</evidence>
<feature type="non-terminal residue" evidence="6">
    <location>
        <position position="1"/>
    </location>
</feature>
<dbReference type="GO" id="GO:0016020">
    <property type="term" value="C:membrane"/>
    <property type="evidence" value="ECO:0007669"/>
    <property type="project" value="InterPro"/>
</dbReference>
<dbReference type="GO" id="GO:0051539">
    <property type="term" value="F:4 iron, 4 sulfur cluster binding"/>
    <property type="evidence" value="ECO:0007669"/>
    <property type="project" value="UniProtKB-KW"/>
</dbReference>
<evidence type="ECO:0000313" key="6">
    <source>
        <dbReference type="EMBL" id="VAV83433.1"/>
    </source>
</evidence>
<accession>A0A3B0RFL5</accession>
<dbReference type="AlphaFoldDB" id="A0A3B0RFL5"/>
<dbReference type="HAMAP" id="MF_01351">
    <property type="entry name" value="NDH1_NuoI"/>
    <property type="match status" value="1"/>
</dbReference>
<evidence type="ECO:0000256" key="2">
    <source>
        <dbReference type="ARBA" id="ARBA00022723"/>
    </source>
</evidence>
<dbReference type="PANTHER" id="PTHR10849">
    <property type="entry name" value="NADH DEHYDROGENASE UBIQUINONE IRON-SULFUR PROTEIN 8, MITOCHONDRIAL"/>
    <property type="match status" value="1"/>
</dbReference>
<feature type="domain" description="4Fe-4S ferredoxin-type" evidence="5">
    <location>
        <begin position="135"/>
        <end position="164"/>
    </location>
</feature>
<dbReference type="InterPro" id="IPR017900">
    <property type="entry name" value="4Fe4S_Fe_S_CS"/>
</dbReference>
<dbReference type="SUPFAM" id="SSF54862">
    <property type="entry name" value="4Fe-4S ferredoxins"/>
    <property type="match status" value="1"/>
</dbReference>
<keyword evidence="2" id="KW-0479">Metal-binding</keyword>
<evidence type="ECO:0000259" key="5">
    <source>
        <dbReference type="PROSITE" id="PS51379"/>
    </source>
</evidence>
<reference evidence="6" key="1">
    <citation type="submission" date="2018-06" db="EMBL/GenBank/DDBJ databases">
        <authorList>
            <person name="Zhirakovskaya E."/>
        </authorList>
    </citation>
    <scope>NUCLEOTIDE SEQUENCE</scope>
</reference>
<dbReference type="PROSITE" id="PS00198">
    <property type="entry name" value="4FE4S_FER_1"/>
    <property type="match status" value="2"/>
</dbReference>
<dbReference type="GO" id="GO:0046872">
    <property type="term" value="F:metal ion binding"/>
    <property type="evidence" value="ECO:0007669"/>
    <property type="project" value="UniProtKB-KW"/>
</dbReference>
<sequence length="246" mass="28081">ADDDRVEDTYTDISGKYPCYRVYENMKKDYIKVVVRDTPGVVDIIKKTLFVDFIKGMSLTLRYSLTRTIALRYPDKEKWVPYQRFRGEHTLNRDEQGRELCVACELCAKVCPTDCITVVPMEDDTGRGIADRVAKVWSVDLARCLFCGYCQDACPTTAVRLGRNYELACLKLEDAVKNIDGLLKPQQVPENFKGGMVVKARYERNKSGPKVRGNLFEKSDSFWWPMPDKCDDKCGDKGDGNPDKDK</sequence>
<organism evidence="6">
    <name type="scientific">hydrothermal vent metagenome</name>
    <dbReference type="NCBI Taxonomy" id="652676"/>
    <lineage>
        <taxon>unclassified sequences</taxon>
        <taxon>metagenomes</taxon>
        <taxon>ecological metagenomes</taxon>
    </lineage>
</organism>
<keyword evidence="6" id="KW-0830">Ubiquinone</keyword>
<feature type="domain" description="4Fe-4S ferredoxin-type" evidence="5">
    <location>
        <begin position="92"/>
        <end position="121"/>
    </location>
</feature>
<dbReference type="PROSITE" id="PS51379">
    <property type="entry name" value="4FE4S_FER_2"/>
    <property type="match status" value="2"/>
</dbReference>
<dbReference type="InterPro" id="IPR010226">
    <property type="entry name" value="NADH_quinone_OxRdtase_chainI"/>
</dbReference>
<gene>
    <name evidence="6" type="ORF">MNBD_DELTA01-1938</name>
</gene>
<keyword evidence="6" id="KW-0560">Oxidoreductase</keyword>
<keyword evidence="1" id="KW-0004">4Fe-4S</keyword>